<evidence type="ECO:0000313" key="6">
    <source>
        <dbReference type="EMBL" id="PZP29111.1"/>
    </source>
</evidence>
<gene>
    <name evidence="6" type="ORF">DI603_17900</name>
</gene>
<dbReference type="InterPro" id="IPR000160">
    <property type="entry name" value="GGDEF_dom"/>
</dbReference>
<dbReference type="PANTHER" id="PTHR45138:SF9">
    <property type="entry name" value="DIGUANYLATE CYCLASE DGCM-RELATED"/>
    <property type="match status" value="1"/>
</dbReference>
<dbReference type="EMBL" id="QFOD01000019">
    <property type="protein sequence ID" value="PZP29111.1"/>
    <property type="molecule type" value="Genomic_DNA"/>
</dbReference>
<keyword evidence="4" id="KW-0812">Transmembrane</keyword>
<feature type="transmembrane region" description="Helical" evidence="4">
    <location>
        <begin position="190"/>
        <end position="209"/>
    </location>
</feature>
<comment type="caution">
    <text evidence="6">The sequence shown here is derived from an EMBL/GenBank/DDBJ whole genome shotgun (WGS) entry which is preliminary data.</text>
</comment>
<keyword evidence="4" id="KW-0472">Membrane</keyword>
<organism evidence="6 7">
    <name type="scientific">Roseateles depolymerans</name>
    <dbReference type="NCBI Taxonomy" id="76731"/>
    <lineage>
        <taxon>Bacteria</taxon>
        <taxon>Pseudomonadati</taxon>
        <taxon>Pseudomonadota</taxon>
        <taxon>Betaproteobacteria</taxon>
        <taxon>Burkholderiales</taxon>
        <taxon>Sphaerotilaceae</taxon>
        <taxon>Roseateles</taxon>
    </lineage>
</organism>
<dbReference type="PROSITE" id="PS50887">
    <property type="entry name" value="GGDEF"/>
    <property type="match status" value="1"/>
</dbReference>
<proteinExistence type="predicted"/>
<protein>
    <recommendedName>
        <fullName evidence="1">diguanylate cyclase</fullName>
        <ecNumber evidence="1">2.7.7.65</ecNumber>
    </recommendedName>
</protein>
<dbReference type="FunFam" id="3.30.70.270:FF:000001">
    <property type="entry name" value="Diguanylate cyclase domain protein"/>
    <property type="match status" value="1"/>
</dbReference>
<dbReference type="SUPFAM" id="SSF55073">
    <property type="entry name" value="Nucleotide cyclase"/>
    <property type="match status" value="1"/>
</dbReference>
<dbReference type="CDD" id="cd01949">
    <property type="entry name" value="GGDEF"/>
    <property type="match status" value="1"/>
</dbReference>
<sequence length="600" mass="65340">MDEVFTVSTRRASAGWLLLVALLLAVSAYCATSVAQTDGDTAQVIHSATLTSLAGTQEAALPHVLTPADFSPQGSRVRYRLQFELTSLPAEPMGIYVPKMSLAGQVTLNGERIGACELGPLEQLRCLHRPYLFVPPASHWRSGRNTLEVEIYATGRQMNGLSAVTVGPAAQLSQGEYGQRRFVQVIVANGLAWAACCMGLIALSVSLALRGDRLYRWFGVTALAIALCNLNYTVTAPIVRPEVFSWLVFSANQLTAPLLMLTVLSFFRRDWPWARRALLAFMLIAPTAVWLSGSNRSVVAAMYAPFMLFGPLLAGASLRWAWRSRRGADLGMALSFAAVVACSFIDWFRLTGRSAFEGVYLVTYVIPSTIMVMGATLAGQLAKALHTARELAATLDQRVAERTEALQQANERLEALSTTDGLTGIANRRRFDDALASEWQRARRLRLPLTLVMVDVDHFKRFNDTYGHLAGDDCLRQLAQTLKRRMLRASDTTARYGGEEFALITGLDQTSALELAELIRQDVESQAVPIEGGPDAHITISAGVATVFPDEEHAPQVLIAQADEALYRAKNSGRNRVVVWTPAPGTSQTLAAQGEIGTTA</sequence>
<dbReference type="GO" id="GO:0052621">
    <property type="term" value="F:diguanylate cyclase activity"/>
    <property type="evidence" value="ECO:0007669"/>
    <property type="project" value="UniProtKB-EC"/>
</dbReference>
<dbReference type="EC" id="2.7.7.65" evidence="1"/>
<keyword evidence="3" id="KW-0175">Coiled coil</keyword>
<dbReference type="PANTHER" id="PTHR45138">
    <property type="entry name" value="REGULATORY COMPONENTS OF SENSORY TRANSDUCTION SYSTEM"/>
    <property type="match status" value="1"/>
</dbReference>
<reference evidence="6 7" key="1">
    <citation type="submission" date="2017-08" db="EMBL/GenBank/DDBJ databases">
        <title>Infants hospitalized years apart are colonized by the same room-sourced microbial strains.</title>
        <authorList>
            <person name="Brooks B."/>
            <person name="Olm M.R."/>
            <person name="Firek B.A."/>
            <person name="Baker R."/>
            <person name="Thomas B.C."/>
            <person name="Morowitz M.J."/>
            <person name="Banfield J.F."/>
        </authorList>
    </citation>
    <scope>NUCLEOTIDE SEQUENCE [LARGE SCALE GENOMIC DNA]</scope>
    <source>
        <strain evidence="6">S2_012_000_R2_81</strain>
    </source>
</reference>
<dbReference type="Proteomes" id="UP000249633">
    <property type="component" value="Unassembled WGS sequence"/>
</dbReference>
<evidence type="ECO:0000256" key="4">
    <source>
        <dbReference type="SAM" id="Phobius"/>
    </source>
</evidence>
<evidence type="ECO:0000259" key="5">
    <source>
        <dbReference type="PROSITE" id="PS50887"/>
    </source>
</evidence>
<evidence type="ECO:0000256" key="3">
    <source>
        <dbReference type="SAM" id="Coils"/>
    </source>
</evidence>
<dbReference type="InterPro" id="IPR050469">
    <property type="entry name" value="Diguanylate_Cyclase"/>
</dbReference>
<accession>A0A2W5DB73</accession>
<name>A0A2W5DB73_9BURK</name>
<dbReference type="AlphaFoldDB" id="A0A2W5DB73"/>
<feature type="transmembrane region" description="Helical" evidence="4">
    <location>
        <begin position="244"/>
        <end position="266"/>
    </location>
</feature>
<feature type="transmembrane region" description="Helical" evidence="4">
    <location>
        <begin position="360"/>
        <end position="379"/>
    </location>
</feature>
<evidence type="ECO:0000313" key="7">
    <source>
        <dbReference type="Proteomes" id="UP000249633"/>
    </source>
</evidence>
<evidence type="ECO:0000256" key="1">
    <source>
        <dbReference type="ARBA" id="ARBA00012528"/>
    </source>
</evidence>
<dbReference type="GO" id="GO:0005886">
    <property type="term" value="C:plasma membrane"/>
    <property type="evidence" value="ECO:0007669"/>
    <property type="project" value="TreeGrafter"/>
</dbReference>
<dbReference type="InterPro" id="IPR043128">
    <property type="entry name" value="Rev_trsase/Diguanyl_cyclase"/>
</dbReference>
<feature type="transmembrane region" description="Helical" evidence="4">
    <location>
        <begin position="273"/>
        <end position="292"/>
    </location>
</feature>
<dbReference type="Pfam" id="PF00990">
    <property type="entry name" value="GGDEF"/>
    <property type="match status" value="1"/>
</dbReference>
<keyword evidence="4" id="KW-1133">Transmembrane helix</keyword>
<dbReference type="GO" id="GO:1902201">
    <property type="term" value="P:negative regulation of bacterial-type flagellum-dependent cell motility"/>
    <property type="evidence" value="ECO:0007669"/>
    <property type="project" value="TreeGrafter"/>
</dbReference>
<dbReference type="NCBIfam" id="TIGR00254">
    <property type="entry name" value="GGDEF"/>
    <property type="match status" value="1"/>
</dbReference>
<dbReference type="Gene3D" id="3.30.70.270">
    <property type="match status" value="1"/>
</dbReference>
<comment type="catalytic activity">
    <reaction evidence="2">
        <text>2 GTP = 3',3'-c-di-GMP + 2 diphosphate</text>
        <dbReference type="Rhea" id="RHEA:24898"/>
        <dbReference type="ChEBI" id="CHEBI:33019"/>
        <dbReference type="ChEBI" id="CHEBI:37565"/>
        <dbReference type="ChEBI" id="CHEBI:58805"/>
        <dbReference type="EC" id="2.7.7.65"/>
    </reaction>
</comment>
<dbReference type="InterPro" id="IPR029787">
    <property type="entry name" value="Nucleotide_cyclase"/>
</dbReference>
<feature type="coiled-coil region" evidence="3">
    <location>
        <begin position="392"/>
        <end position="419"/>
    </location>
</feature>
<feature type="transmembrane region" description="Helical" evidence="4">
    <location>
        <begin position="214"/>
        <end position="232"/>
    </location>
</feature>
<dbReference type="SMART" id="SM00267">
    <property type="entry name" value="GGDEF"/>
    <property type="match status" value="1"/>
</dbReference>
<evidence type="ECO:0000256" key="2">
    <source>
        <dbReference type="ARBA" id="ARBA00034247"/>
    </source>
</evidence>
<feature type="domain" description="GGDEF" evidence="5">
    <location>
        <begin position="447"/>
        <end position="582"/>
    </location>
</feature>
<dbReference type="GO" id="GO:0043709">
    <property type="term" value="P:cell adhesion involved in single-species biofilm formation"/>
    <property type="evidence" value="ECO:0007669"/>
    <property type="project" value="TreeGrafter"/>
</dbReference>
<feature type="transmembrane region" description="Helical" evidence="4">
    <location>
        <begin position="298"/>
        <end position="318"/>
    </location>
</feature>
<feature type="transmembrane region" description="Helical" evidence="4">
    <location>
        <begin position="330"/>
        <end position="348"/>
    </location>
</feature>